<name>A0A1B1BN63_9MICO</name>
<gene>
    <name evidence="3" type="ORF">PA27867_3126</name>
</gene>
<evidence type="ECO:0000256" key="2">
    <source>
        <dbReference type="SAM" id="Phobius"/>
    </source>
</evidence>
<evidence type="ECO:0000313" key="4">
    <source>
        <dbReference type="Proteomes" id="UP000092582"/>
    </source>
</evidence>
<organism evidence="3 4">
    <name type="scientific">Cryobacterium arcticum</name>
    <dbReference type="NCBI Taxonomy" id="670052"/>
    <lineage>
        <taxon>Bacteria</taxon>
        <taxon>Bacillati</taxon>
        <taxon>Actinomycetota</taxon>
        <taxon>Actinomycetes</taxon>
        <taxon>Micrococcales</taxon>
        <taxon>Microbacteriaceae</taxon>
        <taxon>Cryobacterium</taxon>
    </lineage>
</organism>
<proteinExistence type="predicted"/>
<dbReference type="STRING" id="670052.PA27867_3126"/>
<dbReference type="RefSeq" id="WP_066597927.1">
    <property type="nucleotide sequence ID" value="NZ_CP016282.1"/>
</dbReference>
<dbReference type="Proteomes" id="UP000092582">
    <property type="component" value="Chromosome 1"/>
</dbReference>
<dbReference type="PATRIC" id="fig|670052.7.peg.3216"/>
<accession>A0A1B1BN63</accession>
<dbReference type="EMBL" id="CP016282">
    <property type="protein sequence ID" value="ANP74060.1"/>
    <property type="molecule type" value="Genomic_DNA"/>
</dbReference>
<protein>
    <recommendedName>
        <fullName evidence="5">DUF4232 domain-containing protein</fullName>
    </recommendedName>
</protein>
<keyword evidence="2" id="KW-1133">Transmembrane helix</keyword>
<evidence type="ECO:0000256" key="1">
    <source>
        <dbReference type="SAM" id="MobiDB-lite"/>
    </source>
</evidence>
<dbReference type="AlphaFoldDB" id="A0A1B1BN63"/>
<dbReference type="OrthoDB" id="5189092at2"/>
<evidence type="ECO:0000313" key="3">
    <source>
        <dbReference type="EMBL" id="ANP74060.1"/>
    </source>
</evidence>
<feature type="transmembrane region" description="Helical" evidence="2">
    <location>
        <begin position="21"/>
        <end position="39"/>
    </location>
</feature>
<keyword evidence="2" id="KW-0472">Membrane</keyword>
<keyword evidence="2" id="KW-0812">Transmembrane</keyword>
<sequence>MSTTKHPVGPQASAVYRRRRLVVGLGLLAVLLIIVLIFVRPGSGSDPAATPAPAATGAATDPPAGADPAAENPAAGAACDPATVVVEAITDQGSYDPGDEPQLSLSVTNTGSASCTLNAGTSTQVFTITSGADVYWTSTDCQTDPADAEVTLEPGVAVSTKTPVTWDRTRSSPETCEITDREPVPGEGASYYLSVSVGGVTSASPTQFLLN</sequence>
<feature type="region of interest" description="Disordered" evidence="1">
    <location>
        <begin position="46"/>
        <end position="76"/>
    </location>
</feature>
<evidence type="ECO:0008006" key="5">
    <source>
        <dbReference type="Google" id="ProtNLM"/>
    </source>
</evidence>
<dbReference type="KEGG" id="cart:PA27867_3126"/>
<keyword evidence="4" id="KW-1185">Reference proteome</keyword>
<reference evidence="3 4" key="1">
    <citation type="submission" date="2016-06" db="EMBL/GenBank/DDBJ databases">
        <title>Genome sequencing of Cryobacterium arcticum PAMC 27867.</title>
        <authorList>
            <person name="Lee J."/>
            <person name="Kim O.-S."/>
        </authorList>
    </citation>
    <scope>NUCLEOTIDE SEQUENCE [LARGE SCALE GENOMIC DNA]</scope>
    <source>
        <strain evidence="3 4">PAMC 27867</strain>
    </source>
</reference>